<dbReference type="RefSeq" id="WP_223288725.1">
    <property type="nucleotide sequence ID" value="NZ_CP140255.1"/>
</dbReference>
<evidence type="ECO:0000313" key="2">
    <source>
        <dbReference type="Proteomes" id="UP001324794"/>
    </source>
</evidence>
<accession>A0ABZ0YL69</accession>
<dbReference type="Gene3D" id="1.10.10.10">
    <property type="entry name" value="Winged helix-like DNA-binding domain superfamily/Winged helix DNA-binding domain"/>
    <property type="match status" value="1"/>
</dbReference>
<organism evidence="1 2">
    <name type="scientific">Vreelandella neptunia</name>
    <dbReference type="NCBI Taxonomy" id="115551"/>
    <lineage>
        <taxon>Bacteria</taxon>
        <taxon>Pseudomonadati</taxon>
        <taxon>Pseudomonadota</taxon>
        <taxon>Gammaproteobacteria</taxon>
        <taxon>Oceanospirillales</taxon>
        <taxon>Halomonadaceae</taxon>
        <taxon>Vreelandella</taxon>
    </lineage>
</organism>
<evidence type="ECO:0000313" key="1">
    <source>
        <dbReference type="EMBL" id="WQH12483.1"/>
    </source>
</evidence>
<reference evidence="1 2" key="1">
    <citation type="submission" date="2023-11" db="EMBL/GenBank/DDBJ databases">
        <title>MicrobeMod: A computational toolkit for identifying prokaryotic methylation and restriction-modification with nanopore sequencing.</title>
        <authorList>
            <person name="Crits-Christoph A."/>
            <person name="Kang S.C."/>
            <person name="Lee H."/>
            <person name="Ostrov N."/>
        </authorList>
    </citation>
    <scope>NUCLEOTIDE SEQUENCE [LARGE SCALE GENOMIC DNA]</scope>
    <source>
        <strain evidence="1 2">ATCC BAA-805</strain>
    </source>
</reference>
<dbReference type="InterPro" id="IPR036388">
    <property type="entry name" value="WH-like_DNA-bd_sf"/>
</dbReference>
<dbReference type="InterPro" id="IPR009061">
    <property type="entry name" value="DNA-bd_dom_put_sf"/>
</dbReference>
<name>A0ABZ0YL69_9GAMM</name>
<dbReference type="Proteomes" id="UP001324794">
    <property type="component" value="Chromosome"/>
</dbReference>
<sequence>MGNVVTIPEAARAYGASDSTVRRWIASGCPVERCGGRGRGHSTLLNIDAVNGWLNSCDGDSGDALAEFYGRVPELVASAVWQTFVAMEGPHKRACAGTLAYNWYQVCAALADELGTEPPTTRPETIERLVKIARN</sequence>
<keyword evidence="2" id="KW-1185">Reference proteome</keyword>
<dbReference type="SUPFAM" id="SSF46955">
    <property type="entry name" value="Putative DNA-binding domain"/>
    <property type="match status" value="1"/>
</dbReference>
<evidence type="ECO:0008006" key="3">
    <source>
        <dbReference type="Google" id="ProtNLM"/>
    </source>
</evidence>
<proteinExistence type="predicted"/>
<protein>
    <recommendedName>
        <fullName evidence="3">Helix-turn-helix domain-containing protein</fullName>
    </recommendedName>
</protein>
<dbReference type="EMBL" id="CP140255">
    <property type="protein sequence ID" value="WQH12483.1"/>
    <property type="molecule type" value="Genomic_DNA"/>
</dbReference>
<gene>
    <name evidence="1" type="ORF">SR894_20430</name>
</gene>